<protein>
    <submittedName>
        <fullName evidence="2">Uncharacterized protein</fullName>
    </submittedName>
</protein>
<evidence type="ECO:0000313" key="3">
    <source>
        <dbReference type="Proteomes" id="UP000029084"/>
    </source>
</evidence>
<dbReference type="AlphaFoldDB" id="A0A088E304"/>
<feature type="transmembrane region" description="Helical" evidence="1">
    <location>
        <begin position="58"/>
        <end position="77"/>
    </location>
</feature>
<feature type="transmembrane region" description="Helical" evidence="1">
    <location>
        <begin position="16"/>
        <end position="38"/>
    </location>
</feature>
<dbReference type="Proteomes" id="UP000029084">
    <property type="component" value="Chromosome"/>
</dbReference>
<reference evidence="2 3" key="1">
    <citation type="journal article" date="2014" name="J. Bacteriol.">
        <title>Role of an Archaeal PitA Transporter in the Copper and Arsenic Resistance of Metallosphaera sedula, an Extreme Thermoacidophile.</title>
        <authorList>
            <person name="McCarthy S."/>
            <person name="Ai C."/>
            <person name="Wheaton G."/>
            <person name="Tevatia R."/>
            <person name="Eckrich V."/>
            <person name="Kelly R."/>
            <person name="Blum P."/>
        </authorList>
    </citation>
    <scope>NUCLEOTIDE SEQUENCE [LARGE SCALE GENOMIC DNA]</scope>
    <source>
        <strain evidence="2 3">CuR1</strain>
    </source>
</reference>
<proteinExistence type="predicted"/>
<accession>A0A088E304</accession>
<evidence type="ECO:0000313" key="2">
    <source>
        <dbReference type="EMBL" id="AIM26646.1"/>
    </source>
</evidence>
<gene>
    <name evidence="2" type="ORF">HA72_0482</name>
</gene>
<keyword evidence="1" id="KW-1133">Transmembrane helix</keyword>
<dbReference type="EMBL" id="CP008822">
    <property type="protein sequence ID" value="AIM26646.1"/>
    <property type="molecule type" value="Genomic_DNA"/>
</dbReference>
<evidence type="ECO:0000256" key="1">
    <source>
        <dbReference type="SAM" id="Phobius"/>
    </source>
</evidence>
<keyword evidence="1" id="KW-0472">Membrane</keyword>
<name>A0A088E304_9CREN</name>
<keyword evidence="1" id="KW-0812">Transmembrane</keyword>
<organism evidence="2 3">
    <name type="scientific">Metallosphaera sedula</name>
    <dbReference type="NCBI Taxonomy" id="43687"/>
    <lineage>
        <taxon>Archaea</taxon>
        <taxon>Thermoproteota</taxon>
        <taxon>Thermoprotei</taxon>
        <taxon>Sulfolobales</taxon>
        <taxon>Sulfolobaceae</taxon>
        <taxon>Metallosphaera</taxon>
    </lineage>
</organism>
<sequence length="79" mass="8500">MLDSKVIREYKMNMKVWGLIIPGGFLVAISIIMLTLYSYTLLKPNPASFAFSVTGTDLAGLAIAVVGLALIMAGAYMQD</sequence>